<evidence type="ECO:0000256" key="11">
    <source>
        <dbReference type="ARBA" id="ARBA00038408"/>
    </source>
</evidence>
<feature type="transmembrane region" description="Helical" evidence="14">
    <location>
        <begin position="12"/>
        <end position="31"/>
    </location>
</feature>
<evidence type="ECO:0000256" key="14">
    <source>
        <dbReference type="SAM" id="Phobius"/>
    </source>
</evidence>
<protein>
    <recommendedName>
        <fullName evidence="2">Parvulin-like PPIase</fullName>
    </recommendedName>
    <alternativeName>
        <fullName evidence="9">Peptidyl-prolyl cis-trans isomerase plp</fullName>
    </alternativeName>
    <alternativeName>
        <fullName evidence="12">Periplasmic chaperone PpiD</fullName>
    </alternativeName>
    <alternativeName>
        <fullName evidence="13">Periplasmic folding chaperone</fullName>
    </alternativeName>
    <alternativeName>
        <fullName evidence="10">Rotamase plp</fullName>
    </alternativeName>
</protein>
<dbReference type="PANTHER" id="PTHR47529">
    <property type="entry name" value="PEPTIDYL-PROLYL CIS-TRANS ISOMERASE D"/>
    <property type="match status" value="1"/>
</dbReference>
<evidence type="ECO:0000256" key="6">
    <source>
        <dbReference type="ARBA" id="ARBA00022989"/>
    </source>
</evidence>
<reference evidence="16 17" key="1">
    <citation type="journal article" date="2019" name="Int. J. Syst. Evol. Microbiol.">
        <title>The Global Catalogue of Microorganisms (GCM) 10K type strain sequencing project: providing services to taxonomists for standard genome sequencing and annotation.</title>
        <authorList>
            <consortium name="The Broad Institute Genomics Platform"/>
            <consortium name="The Broad Institute Genome Sequencing Center for Infectious Disease"/>
            <person name="Wu L."/>
            <person name="Ma J."/>
        </authorList>
    </citation>
    <scope>NUCLEOTIDE SEQUENCE [LARGE SCALE GENOMIC DNA]</scope>
    <source>
        <strain evidence="16 17">JCM 15089</strain>
    </source>
</reference>
<dbReference type="InterPro" id="IPR000297">
    <property type="entry name" value="PPIase_PpiC"/>
</dbReference>
<dbReference type="EMBL" id="BAAADD010000005">
    <property type="protein sequence ID" value="GAA0571440.1"/>
    <property type="molecule type" value="Genomic_DNA"/>
</dbReference>
<evidence type="ECO:0000256" key="10">
    <source>
        <dbReference type="ARBA" id="ARBA00031484"/>
    </source>
</evidence>
<evidence type="ECO:0000259" key="15">
    <source>
        <dbReference type="Pfam" id="PF13145"/>
    </source>
</evidence>
<keyword evidence="17" id="KW-1185">Reference proteome</keyword>
<dbReference type="SUPFAM" id="SSF109998">
    <property type="entry name" value="Triger factor/SurA peptide-binding domain-like"/>
    <property type="match status" value="1"/>
</dbReference>
<evidence type="ECO:0000256" key="12">
    <source>
        <dbReference type="ARBA" id="ARBA00040743"/>
    </source>
</evidence>
<dbReference type="Pfam" id="PF13624">
    <property type="entry name" value="SurA_N_3"/>
    <property type="match status" value="1"/>
</dbReference>
<proteinExistence type="inferred from homology"/>
<name>A0ABN1ER92_9PROT</name>
<evidence type="ECO:0000256" key="8">
    <source>
        <dbReference type="ARBA" id="ARBA00023186"/>
    </source>
</evidence>
<evidence type="ECO:0000256" key="4">
    <source>
        <dbReference type="ARBA" id="ARBA00022519"/>
    </source>
</evidence>
<gene>
    <name evidence="16" type="ORF">GCM10008942_20190</name>
</gene>
<dbReference type="Gene3D" id="3.10.50.40">
    <property type="match status" value="1"/>
</dbReference>
<organism evidence="16 17">
    <name type="scientific">Rhizomicrobium electricum</name>
    <dbReference type="NCBI Taxonomy" id="480070"/>
    <lineage>
        <taxon>Bacteria</taxon>
        <taxon>Pseudomonadati</taxon>
        <taxon>Pseudomonadota</taxon>
        <taxon>Alphaproteobacteria</taxon>
        <taxon>Micropepsales</taxon>
        <taxon>Micropepsaceae</taxon>
        <taxon>Rhizomicrobium</taxon>
    </lineage>
</organism>
<keyword evidence="3" id="KW-1003">Cell membrane</keyword>
<dbReference type="InterPro" id="IPR046357">
    <property type="entry name" value="PPIase_dom_sf"/>
</dbReference>
<evidence type="ECO:0000256" key="1">
    <source>
        <dbReference type="ARBA" id="ARBA00004382"/>
    </source>
</evidence>
<evidence type="ECO:0000256" key="9">
    <source>
        <dbReference type="ARBA" id="ARBA00030642"/>
    </source>
</evidence>
<comment type="similarity">
    <text evidence="11">Belongs to the PpiD chaperone family.</text>
</comment>
<dbReference type="InterPro" id="IPR027304">
    <property type="entry name" value="Trigger_fact/SurA_dom_sf"/>
</dbReference>
<keyword evidence="7 14" id="KW-0472">Membrane</keyword>
<keyword evidence="5 14" id="KW-0812">Transmembrane</keyword>
<keyword evidence="6 14" id="KW-1133">Transmembrane helix</keyword>
<evidence type="ECO:0000256" key="2">
    <source>
        <dbReference type="ARBA" id="ARBA00018370"/>
    </source>
</evidence>
<keyword evidence="8" id="KW-0143">Chaperone</keyword>
<evidence type="ECO:0000256" key="5">
    <source>
        <dbReference type="ARBA" id="ARBA00022692"/>
    </source>
</evidence>
<keyword evidence="4" id="KW-0997">Cell inner membrane</keyword>
<sequence>MLQEMRKYTKSWIANIFLGVLALSFVSWGVGDMVSGRTDTSVAKVGGTVIDRTEFSRDFQNAMKQEGARRGEPTINADEARKLGLGDAVLESKISQTALDNVVKKLGLTVSDAQVVATIQRIPSFSGLTGQFDRRVFLQAIERFGYSEQGFIELMRSDMARAQLSRALEGGFTLPPGYAKYLFAYFFETRAADYIVVEDKALGAIPTPPDATLQTYIKAHADRFSTPEYRDVTYAWLAPSDVMAQIKVTDDQIKQAYTENKGTYVIPEKRDVEQILFSSEAAAKAAYEKASKGTKFEDLTNEKGEKPTAQPALTTADFDAATAKAVFALAKDGITAPQKTPAGGWQIVRVTGITPGVNRTLDQVKEEIRSKLALDGAIAKLTDISNAYTDQSSKGLSLTEAAKAVGMHTGRVQAVDAQGLGPDGKKTAAPDDQEFRELVFRTEAGEEGDPQVTKQNVIYVVSVSGATPPKLKPLDQVREQALAGWTAQERARLLKQKAQQLAAQANKDGSLDGAAKAIGATIQKSPAIPHNFTDDTFGPDVVRAVFQAGPGKAAMGPKAKGGGYVIARVTGIVHPAISEKDPRFLMAARQLGAQAGTSISESYVAEQRDEQKVVYNRKNIDSVQGGEPQ</sequence>
<dbReference type="Pfam" id="PF13145">
    <property type="entry name" value="Rotamase_2"/>
    <property type="match status" value="1"/>
</dbReference>
<comment type="caution">
    <text evidence="16">The sequence shown here is derived from an EMBL/GenBank/DDBJ whole genome shotgun (WGS) entry which is preliminary data.</text>
</comment>
<dbReference type="Proteomes" id="UP001499951">
    <property type="component" value="Unassembled WGS sequence"/>
</dbReference>
<evidence type="ECO:0000256" key="3">
    <source>
        <dbReference type="ARBA" id="ARBA00022475"/>
    </source>
</evidence>
<evidence type="ECO:0000313" key="16">
    <source>
        <dbReference type="EMBL" id="GAA0571440.1"/>
    </source>
</evidence>
<evidence type="ECO:0000256" key="13">
    <source>
        <dbReference type="ARBA" id="ARBA00042775"/>
    </source>
</evidence>
<evidence type="ECO:0000256" key="7">
    <source>
        <dbReference type="ARBA" id="ARBA00023136"/>
    </source>
</evidence>
<dbReference type="SUPFAM" id="SSF54534">
    <property type="entry name" value="FKBP-like"/>
    <property type="match status" value="1"/>
</dbReference>
<accession>A0ABN1ER92</accession>
<dbReference type="InterPro" id="IPR052029">
    <property type="entry name" value="PpiD_chaperone"/>
</dbReference>
<feature type="domain" description="PpiC" evidence="15">
    <location>
        <begin position="248"/>
        <end position="366"/>
    </location>
</feature>
<comment type="subcellular location">
    <subcellularLocation>
        <location evidence="1">Cell inner membrane</location>
        <topology evidence="1">Single-pass type II membrane protein</topology>
        <orientation evidence="1">Periplasmic side</orientation>
    </subcellularLocation>
</comment>
<dbReference type="PANTHER" id="PTHR47529:SF1">
    <property type="entry name" value="PERIPLASMIC CHAPERONE PPID"/>
    <property type="match status" value="1"/>
</dbReference>
<evidence type="ECO:0000313" key="17">
    <source>
        <dbReference type="Proteomes" id="UP001499951"/>
    </source>
</evidence>
<dbReference type="Gene3D" id="1.10.4030.10">
    <property type="entry name" value="Porin chaperone SurA, peptide-binding domain"/>
    <property type="match status" value="1"/>
</dbReference>